<evidence type="ECO:0000259" key="12">
    <source>
        <dbReference type="Pfam" id="PF00520"/>
    </source>
</evidence>
<evidence type="ECO:0000256" key="7">
    <source>
        <dbReference type="ARBA" id="ARBA00022989"/>
    </source>
</evidence>
<dbReference type="SUPFAM" id="SSF81324">
    <property type="entry name" value="Voltage-gated potassium channels"/>
    <property type="match status" value="1"/>
</dbReference>
<dbReference type="AlphaFoldDB" id="A0A073CC55"/>
<evidence type="ECO:0000313" key="14">
    <source>
        <dbReference type="Proteomes" id="UP000027395"/>
    </source>
</evidence>
<keyword evidence="8" id="KW-0406">Ion transport</keyword>
<feature type="transmembrane region" description="Helical" evidence="11">
    <location>
        <begin position="174"/>
        <end position="195"/>
    </location>
</feature>
<keyword evidence="9 11" id="KW-0472">Membrane</keyword>
<dbReference type="STRING" id="388467.A19Y_0709"/>
<organism evidence="13 14">
    <name type="scientific">Planktothrix agardhii (strain NIVA-CYA 126/8)</name>
    <dbReference type="NCBI Taxonomy" id="388467"/>
    <lineage>
        <taxon>Bacteria</taxon>
        <taxon>Bacillati</taxon>
        <taxon>Cyanobacteriota</taxon>
        <taxon>Cyanophyceae</taxon>
        <taxon>Oscillatoriophycideae</taxon>
        <taxon>Oscillatoriales</taxon>
        <taxon>Microcoleaceae</taxon>
        <taxon>Planktothrix</taxon>
    </lineage>
</organism>
<feature type="transmembrane region" description="Helical" evidence="11">
    <location>
        <begin position="68"/>
        <end position="90"/>
    </location>
</feature>
<dbReference type="HOGENOM" id="CLU_011722_1_1_3"/>
<keyword evidence="10" id="KW-0407">Ion channel</keyword>
<gene>
    <name evidence="13" type="ORF">A19Y_0709</name>
</gene>
<dbReference type="Proteomes" id="UP000027395">
    <property type="component" value="Chromosome"/>
</dbReference>
<dbReference type="PANTHER" id="PTHR11537:SF254">
    <property type="entry name" value="POTASSIUM VOLTAGE-GATED CHANNEL PROTEIN SHAB"/>
    <property type="match status" value="1"/>
</dbReference>
<dbReference type="InterPro" id="IPR028325">
    <property type="entry name" value="VG_K_chnl"/>
</dbReference>
<reference evidence="13 14" key="1">
    <citation type="journal article" date="2014" name="Appl. Environ. Microbiol.">
        <title>Elucidation of insertion elements encoded on plasmids and in vitro construction of shuttle vectors from the toxic cyanobacterium Planktothrix.</title>
        <authorList>
            <person name="Christiansen G."/>
            <person name="Goesmann A."/>
            <person name="Kurmayer R."/>
        </authorList>
    </citation>
    <scope>NUCLEOTIDE SEQUENCE [LARGE SCALE GENOMIC DNA]</scope>
    <source>
        <strain evidence="13 14">NIVA-CYA 126/8</strain>
    </source>
</reference>
<feature type="transmembrane region" description="Helical" evidence="11">
    <location>
        <begin position="41"/>
        <end position="62"/>
    </location>
</feature>
<dbReference type="EMBL" id="CM002803">
    <property type="protein sequence ID" value="KEI65879.1"/>
    <property type="molecule type" value="Genomic_DNA"/>
</dbReference>
<dbReference type="InterPro" id="IPR005821">
    <property type="entry name" value="Ion_trans_dom"/>
</dbReference>
<proteinExistence type="predicted"/>
<keyword evidence="3" id="KW-0633">Potassium transport</keyword>
<evidence type="ECO:0000256" key="1">
    <source>
        <dbReference type="ARBA" id="ARBA00004141"/>
    </source>
</evidence>
<accession>A0A073CC55</accession>
<comment type="subcellular location">
    <subcellularLocation>
        <location evidence="1">Membrane</location>
        <topology evidence="1">Multi-pass membrane protein</topology>
    </subcellularLocation>
</comment>
<keyword evidence="4 11" id="KW-0812">Transmembrane</keyword>
<dbReference type="GO" id="GO:0005249">
    <property type="term" value="F:voltage-gated potassium channel activity"/>
    <property type="evidence" value="ECO:0007669"/>
    <property type="project" value="InterPro"/>
</dbReference>
<evidence type="ECO:0000256" key="3">
    <source>
        <dbReference type="ARBA" id="ARBA00022538"/>
    </source>
</evidence>
<feature type="transmembrane region" description="Helical" evidence="11">
    <location>
        <begin position="236"/>
        <end position="259"/>
    </location>
</feature>
<dbReference type="PATRIC" id="fig|388467.6.peg.650"/>
<feature type="domain" description="Ion transport" evidence="12">
    <location>
        <begin position="40"/>
        <end position="263"/>
    </location>
</feature>
<dbReference type="PRINTS" id="PR00169">
    <property type="entry name" value="KCHANNEL"/>
</dbReference>
<dbReference type="GO" id="GO:0008076">
    <property type="term" value="C:voltage-gated potassium channel complex"/>
    <property type="evidence" value="ECO:0007669"/>
    <property type="project" value="InterPro"/>
</dbReference>
<evidence type="ECO:0000256" key="2">
    <source>
        <dbReference type="ARBA" id="ARBA00022448"/>
    </source>
</evidence>
<evidence type="ECO:0000256" key="4">
    <source>
        <dbReference type="ARBA" id="ARBA00022692"/>
    </source>
</evidence>
<dbReference type="FunFam" id="1.10.287.70:FF:000028">
    <property type="entry name" value="potassium voltage-gated channel subfamily D member 3"/>
    <property type="match status" value="1"/>
</dbReference>
<protein>
    <recommendedName>
        <fullName evidence="12">Ion transport domain-containing protein</fullName>
    </recommendedName>
</protein>
<dbReference type="PANTHER" id="PTHR11537">
    <property type="entry name" value="VOLTAGE-GATED POTASSIUM CHANNEL"/>
    <property type="match status" value="1"/>
</dbReference>
<evidence type="ECO:0000313" key="13">
    <source>
        <dbReference type="EMBL" id="KEI65879.1"/>
    </source>
</evidence>
<feature type="transmembrane region" description="Helical" evidence="11">
    <location>
        <begin position="111"/>
        <end position="131"/>
    </location>
</feature>
<evidence type="ECO:0000256" key="6">
    <source>
        <dbReference type="ARBA" id="ARBA00022958"/>
    </source>
</evidence>
<dbReference type="Gene3D" id="1.10.287.70">
    <property type="match status" value="1"/>
</dbReference>
<keyword evidence="5" id="KW-0631">Potassium channel</keyword>
<evidence type="ECO:0000256" key="5">
    <source>
        <dbReference type="ARBA" id="ARBA00022826"/>
    </source>
</evidence>
<evidence type="ECO:0000256" key="8">
    <source>
        <dbReference type="ARBA" id="ARBA00023065"/>
    </source>
</evidence>
<name>A0A073CC55_PLAA1</name>
<evidence type="ECO:0000256" key="11">
    <source>
        <dbReference type="SAM" id="Phobius"/>
    </source>
</evidence>
<keyword evidence="2" id="KW-0813">Transport</keyword>
<sequence>MILTELNTLSWHEWDNMVEKLKHRVFLLLETKEHLHPLGRFFKYFLIFLITLNTLVVCIESIDEMFKIYKTILNSFNQFSLGVFTLEYILRVWSCTILKKYSHPVWGRLKYMLTPLAIIDLIAFLPFYFYFDPGNFQEMKLLQLTRFLQILKLGRYSQVTQILNQVIYLRKKELVLTLNVVFFLLIFSGNLIYFAEHEAQPDKFPHIPASMWWAVITLTTVGYGDVYPITPLGRLLGGILALLGIGLIALPAGIIASGFTEVIARNKQANQTLYPKICPHCGKNIDQPLENSTDLDN</sequence>
<dbReference type="eggNOG" id="COG0664">
    <property type="taxonomic scope" value="Bacteria"/>
</dbReference>
<dbReference type="Pfam" id="PF00520">
    <property type="entry name" value="Ion_trans"/>
    <property type="match status" value="1"/>
</dbReference>
<keyword evidence="6" id="KW-0630">Potassium</keyword>
<dbReference type="GO" id="GO:0001508">
    <property type="term" value="P:action potential"/>
    <property type="evidence" value="ECO:0007669"/>
    <property type="project" value="TreeGrafter"/>
</dbReference>
<keyword evidence="14" id="KW-1185">Reference proteome</keyword>
<evidence type="ECO:0000256" key="10">
    <source>
        <dbReference type="ARBA" id="ARBA00023303"/>
    </source>
</evidence>
<keyword evidence="7 11" id="KW-1133">Transmembrane helix</keyword>
<evidence type="ECO:0000256" key="9">
    <source>
        <dbReference type="ARBA" id="ARBA00023136"/>
    </source>
</evidence>